<keyword evidence="10" id="KW-1185">Reference proteome</keyword>
<dbReference type="InterPro" id="IPR009057">
    <property type="entry name" value="Homeodomain-like_sf"/>
</dbReference>
<dbReference type="SUPFAM" id="SSF46689">
    <property type="entry name" value="Homeodomain-like"/>
    <property type="match status" value="1"/>
</dbReference>
<feature type="compositionally biased region" description="Gly residues" evidence="7">
    <location>
        <begin position="325"/>
        <end position="334"/>
    </location>
</feature>
<feature type="compositionally biased region" description="Low complexity" evidence="7">
    <location>
        <begin position="66"/>
        <end position="77"/>
    </location>
</feature>
<feature type="compositionally biased region" description="Low complexity" evidence="7">
    <location>
        <begin position="582"/>
        <end position="629"/>
    </location>
</feature>
<keyword evidence="2 5" id="KW-0238">DNA-binding</keyword>
<dbReference type="PANTHER" id="PTHR24208:SF166">
    <property type="entry name" value="LIM HOMEOBOX TRANSCRIPTION FACTOR 1 ALPHA, ISOFORM B"/>
    <property type="match status" value="1"/>
</dbReference>
<evidence type="ECO:0000313" key="10">
    <source>
        <dbReference type="Proteomes" id="UP000696280"/>
    </source>
</evidence>
<name>A0A9N9L4M0_9HELO</name>
<dbReference type="GO" id="GO:0000981">
    <property type="term" value="F:DNA-binding transcription factor activity, RNA polymerase II-specific"/>
    <property type="evidence" value="ECO:0007669"/>
    <property type="project" value="TreeGrafter"/>
</dbReference>
<accession>A0A9N9L4M0</accession>
<feature type="compositionally biased region" description="Low complexity" evidence="7">
    <location>
        <begin position="305"/>
        <end position="318"/>
    </location>
</feature>
<feature type="compositionally biased region" description="Gly residues" evidence="7">
    <location>
        <begin position="292"/>
        <end position="304"/>
    </location>
</feature>
<dbReference type="SMART" id="SM00389">
    <property type="entry name" value="HOX"/>
    <property type="match status" value="1"/>
</dbReference>
<evidence type="ECO:0000313" key="9">
    <source>
        <dbReference type="EMBL" id="CAG8959384.1"/>
    </source>
</evidence>
<organism evidence="9 10">
    <name type="scientific">Hymenoscyphus fraxineus</name>
    <dbReference type="NCBI Taxonomy" id="746836"/>
    <lineage>
        <taxon>Eukaryota</taxon>
        <taxon>Fungi</taxon>
        <taxon>Dikarya</taxon>
        <taxon>Ascomycota</taxon>
        <taxon>Pezizomycotina</taxon>
        <taxon>Leotiomycetes</taxon>
        <taxon>Helotiales</taxon>
        <taxon>Helotiaceae</taxon>
        <taxon>Hymenoscyphus</taxon>
    </lineage>
</organism>
<reference evidence="9" key="1">
    <citation type="submission" date="2021-07" db="EMBL/GenBank/DDBJ databases">
        <authorList>
            <person name="Durling M."/>
        </authorList>
    </citation>
    <scope>NUCLEOTIDE SEQUENCE</scope>
</reference>
<dbReference type="AlphaFoldDB" id="A0A9N9L4M0"/>
<dbReference type="OrthoDB" id="6159439at2759"/>
<dbReference type="CDD" id="cd00086">
    <property type="entry name" value="homeodomain"/>
    <property type="match status" value="1"/>
</dbReference>
<feature type="compositionally biased region" description="Polar residues" evidence="7">
    <location>
        <begin position="442"/>
        <end position="467"/>
    </location>
</feature>
<dbReference type="InterPro" id="IPR050453">
    <property type="entry name" value="LIM_Homeobox_TF"/>
</dbReference>
<feature type="compositionally biased region" description="Low complexity" evidence="7">
    <location>
        <begin position="430"/>
        <end position="441"/>
    </location>
</feature>
<dbReference type="PANTHER" id="PTHR24208">
    <property type="entry name" value="LIM/HOMEOBOX PROTEIN LHX"/>
    <property type="match status" value="1"/>
</dbReference>
<dbReference type="PROSITE" id="PS50071">
    <property type="entry name" value="HOMEOBOX_2"/>
    <property type="match status" value="1"/>
</dbReference>
<evidence type="ECO:0000256" key="3">
    <source>
        <dbReference type="ARBA" id="ARBA00023155"/>
    </source>
</evidence>
<feature type="compositionally biased region" description="Polar residues" evidence="7">
    <location>
        <begin position="560"/>
        <end position="570"/>
    </location>
</feature>
<feature type="region of interest" description="Disordered" evidence="7">
    <location>
        <begin position="530"/>
        <end position="668"/>
    </location>
</feature>
<evidence type="ECO:0000256" key="5">
    <source>
        <dbReference type="PROSITE-ProRule" id="PRU00108"/>
    </source>
</evidence>
<comment type="caution">
    <text evidence="9">The sequence shown here is derived from an EMBL/GenBank/DDBJ whole genome shotgun (WGS) entry which is preliminary data.</text>
</comment>
<dbReference type="GO" id="GO:0005634">
    <property type="term" value="C:nucleus"/>
    <property type="evidence" value="ECO:0007669"/>
    <property type="project" value="UniProtKB-SubCell"/>
</dbReference>
<evidence type="ECO:0000256" key="7">
    <source>
        <dbReference type="SAM" id="MobiDB-lite"/>
    </source>
</evidence>
<proteinExistence type="predicted"/>
<sequence length="668" mass="72347">MLVTRQCDTGRNTWSSSKLEAIYRNAASPRMSNFEPVPPQPDWREQQYSTFPLQGENGLLQPSFDQSAASNSSENSQGTPQNASRPALEQRHSLGPTRQEAAPVPVIERPDSAPGDNGQSTTQPRNDALVSPDLTHQQTRFLMSEFAKQAHPDAAHRERLSREIPGLSPRQVQVWFQNRRAKIKRLTADDRERMMKMRAVPDDFDNVQALHSPYGAVHGIGTPMHSPVDFVPGYTDQMMRPLLVDTMRRHEHEEHMSPTGLSPAFGHIGFAQGNSMNTPDVLSPISMNSGDRYGGYSGSHGGHGSHLSSPMSSGSQSSNPFDRQNGGGGGGGGYQALSHSHSHSRQPIRPLQPLQLRETMSRTRSESIQSPLRSSMSWKGEQLDYSSYPAGHSHSQIGNTSVNAHQYDANGFSGLSAPSHPIRRINILPSGSQADSQAGSSNVPNIQSSPPQMTYSSSHGLPTSAPSNLARLRATSTGLPSGLDLRNRYSTHPAHLSSPRSPATSRSSSFGNAFTGGYASAPLTAPVDFQIPRTPAESGSSNNREFSIPQLSAPMAPPQDFSNAYNSSVSPVRGQHGERDFGGSASNNNGESGGQTTQGSQSQSGQGQGSGEQQQQQQQQQQQSSQSQQPQHQHARSNEDSSFLRPSDYETGQKRKRSFTLPGTFESS</sequence>
<evidence type="ECO:0000256" key="1">
    <source>
        <dbReference type="ARBA" id="ARBA00004123"/>
    </source>
</evidence>
<dbReference type="GO" id="GO:0000977">
    <property type="term" value="F:RNA polymerase II transcription regulatory region sequence-specific DNA binding"/>
    <property type="evidence" value="ECO:0007669"/>
    <property type="project" value="TreeGrafter"/>
</dbReference>
<feature type="DNA-binding region" description="Homeobox" evidence="5">
    <location>
        <begin position="136"/>
        <end position="187"/>
    </location>
</feature>
<evidence type="ECO:0000256" key="6">
    <source>
        <dbReference type="RuleBase" id="RU000682"/>
    </source>
</evidence>
<keyword evidence="3 5" id="KW-0371">Homeobox</keyword>
<gene>
    <name evidence="9" type="ORF">HYFRA_00001282</name>
</gene>
<feature type="region of interest" description="Disordered" evidence="7">
    <location>
        <begin position="28"/>
        <end position="131"/>
    </location>
</feature>
<comment type="subcellular location">
    <subcellularLocation>
        <location evidence="1 5 6">Nucleus</location>
    </subcellularLocation>
</comment>
<protein>
    <recommendedName>
        <fullName evidence="8">Homeobox domain-containing protein</fullName>
    </recommendedName>
</protein>
<dbReference type="EMBL" id="CAJVRL010000092">
    <property type="protein sequence ID" value="CAG8959384.1"/>
    <property type="molecule type" value="Genomic_DNA"/>
</dbReference>
<dbReference type="Gene3D" id="1.10.10.60">
    <property type="entry name" value="Homeodomain-like"/>
    <property type="match status" value="1"/>
</dbReference>
<evidence type="ECO:0000256" key="4">
    <source>
        <dbReference type="ARBA" id="ARBA00023242"/>
    </source>
</evidence>
<feature type="domain" description="Homeobox" evidence="8">
    <location>
        <begin position="134"/>
        <end position="186"/>
    </location>
</feature>
<dbReference type="Proteomes" id="UP000696280">
    <property type="component" value="Unassembled WGS sequence"/>
</dbReference>
<dbReference type="Pfam" id="PF00046">
    <property type="entry name" value="Homeodomain"/>
    <property type="match status" value="1"/>
</dbReference>
<keyword evidence="4 5" id="KW-0539">Nucleus</keyword>
<feature type="region of interest" description="Disordered" evidence="7">
    <location>
        <begin position="430"/>
        <end position="509"/>
    </location>
</feature>
<evidence type="ECO:0000259" key="8">
    <source>
        <dbReference type="PROSITE" id="PS50071"/>
    </source>
</evidence>
<feature type="compositionally biased region" description="Low complexity" evidence="7">
    <location>
        <begin position="497"/>
        <end position="509"/>
    </location>
</feature>
<feature type="compositionally biased region" description="Polar residues" evidence="7">
    <location>
        <begin position="366"/>
        <end position="377"/>
    </location>
</feature>
<feature type="region of interest" description="Disordered" evidence="7">
    <location>
        <begin position="292"/>
        <end position="377"/>
    </location>
</feature>
<evidence type="ECO:0000256" key="2">
    <source>
        <dbReference type="ARBA" id="ARBA00023125"/>
    </source>
</evidence>
<dbReference type="InterPro" id="IPR001356">
    <property type="entry name" value="HD"/>
</dbReference>